<feature type="transmembrane region" description="Helical" evidence="9">
    <location>
        <begin position="200"/>
        <end position="224"/>
    </location>
</feature>
<comment type="subcellular location">
    <subcellularLocation>
        <location evidence="1">Cell membrane</location>
        <topology evidence="1">Multi-pass membrane protein</topology>
    </subcellularLocation>
</comment>
<dbReference type="GO" id="GO:0008982">
    <property type="term" value="F:protein-N(PI)-phosphohistidine-sugar phosphotransferase activity"/>
    <property type="evidence" value="ECO:0007669"/>
    <property type="project" value="InterPro"/>
</dbReference>
<keyword evidence="3" id="KW-1003">Cell membrane</keyword>
<evidence type="ECO:0000313" key="12">
    <source>
        <dbReference type="Proteomes" id="UP000503003"/>
    </source>
</evidence>
<dbReference type="Proteomes" id="UP000503003">
    <property type="component" value="Chromosome 1"/>
</dbReference>
<feature type="transmembrane region" description="Helical" evidence="9">
    <location>
        <begin position="236"/>
        <end position="257"/>
    </location>
</feature>
<evidence type="ECO:0000256" key="6">
    <source>
        <dbReference type="ARBA" id="ARBA00022692"/>
    </source>
</evidence>
<dbReference type="GO" id="GO:0009401">
    <property type="term" value="P:phosphoenolpyruvate-dependent sugar phosphotransferase system"/>
    <property type="evidence" value="ECO:0007669"/>
    <property type="project" value="UniProtKB-KW"/>
</dbReference>
<evidence type="ECO:0000259" key="10">
    <source>
        <dbReference type="PROSITE" id="PS51103"/>
    </source>
</evidence>
<evidence type="ECO:0000256" key="7">
    <source>
        <dbReference type="ARBA" id="ARBA00022989"/>
    </source>
</evidence>
<evidence type="ECO:0000256" key="2">
    <source>
        <dbReference type="ARBA" id="ARBA00022448"/>
    </source>
</evidence>
<evidence type="ECO:0000256" key="3">
    <source>
        <dbReference type="ARBA" id="ARBA00022475"/>
    </source>
</evidence>
<name>A0A6G7CJF6_9VIBR</name>
<keyword evidence="7 9" id="KW-1133">Transmembrane helix</keyword>
<evidence type="ECO:0000256" key="9">
    <source>
        <dbReference type="SAM" id="Phobius"/>
    </source>
</evidence>
<dbReference type="PROSITE" id="PS51103">
    <property type="entry name" value="PTS_EIIC_TYPE_1"/>
    <property type="match status" value="1"/>
</dbReference>
<dbReference type="Pfam" id="PF02378">
    <property type="entry name" value="PTS_EIIC"/>
    <property type="match status" value="1"/>
</dbReference>
<dbReference type="EMBL" id="CP049331">
    <property type="protein sequence ID" value="QIH42232.1"/>
    <property type="molecule type" value="Genomic_DNA"/>
</dbReference>
<dbReference type="InterPro" id="IPR050558">
    <property type="entry name" value="PTS_Sugar-Specific_Components"/>
</dbReference>
<evidence type="ECO:0000256" key="5">
    <source>
        <dbReference type="ARBA" id="ARBA00022683"/>
    </source>
</evidence>
<feature type="transmembrane region" description="Helical" evidence="9">
    <location>
        <begin position="58"/>
        <end position="76"/>
    </location>
</feature>
<dbReference type="AlphaFoldDB" id="A0A6G7CJF6"/>
<keyword evidence="6 9" id="KW-0812">Transmembrane</keyword>
<sequence length="367" mass="38893">MKQTNQKKDLSTGAQVVEVVSDSFAPFIGVMAGSGMLKALLAIFILSGWLTIESSTYITLYAASNAVFYFLPVLLGSSLAHRLGSNSYLGATVGASLLEPSFIGLIGAEGSNFIGLPFTAIDYSCTVFPVFIAVSALSVLEKQIRDRCSENIRLFMVPMLCLMVIVPLTVMVFGPIGVYLGNALATTIDNLQAFSSVLTGAVIGGGMMLCVVVGLHWGIVPVAIASAATASGDSIVPMWAPSTFAQMGIAFAIYFSARRAEDKAIAGPAALTGILAGVTEPIIYGLIMRYRRTIPIVVSAGMVGGAINGYFQVRMTAFVFQNIFTVPVFDSALWYLTGISVSFFMALVLTLLFGYEKRANESVVSPV</sequence>
<dbReference type="RefSeq" id="WP_165311807.1">
    <property type="nucleotide sequence ID" value="NZ_CP049331.1"/>
</dbReference>
<gene>
    <name evidence="11" type="ORF">G5S32_09585</name>
</gene>
<dbReference type="GO" id="GO:0005886">
    <property type="term" value="C:plasma membrane"/>
    <property type="evidence" value="ECO:0007669"/>
    <property type="project" value="UniProtKB-SubCell"/>
</dbReference>
<evidence type="ECO:0000256" key="8">
    <source>
        <dbReference type="ARBA" id="ARBA00023136"/>
    </source>
</evidence>
<dbReference type="InterPro" id="IPR013013">
    <property type="entry name" value="PTS_EIIC_1"/>
</dbReference>
<evidence type="ECO:0000256" key="4">
    <source>
        <dbReference type="ARBA" id="ARBA00022597"/>
    </source>
</evidence>
<feature type="transmembrane region" description="Helical" evidence="9">
    <location>
        <begin position="27"/>
        <end position="52"/>
    </location>
</feature>
<keyword evidence="12" id="KW-1185">Reference proteome</keyword>
<feature type="transmembrane region" description="Helical" evidence="9">
    <location>
        <begin position="152"/>
        <end position="180"/>
    </location>
</feature>
<organism evidence="11 12">
    <name type="scientific">Vibrio ziniensis</name>
    <dbReference type="NCBI Taxonomy" id="2711221"/>
    <lineage>
        <taxon>Bacteria</taxon>
        <taxon>Pseudomonadati</taxon>
        <taxon>Pseudomonadota</taxon>
        <taxon>Gammaproteobacteria</taxon>
        <taxon>Vibrionales</taxon>
        <taxon>Vibrionaceae</taxon>
        <taxon>Vibrio</taxon>
    </lineage>
</organism>
<keyword evidence="8 9" id="KW-0472">Membrane</keyword>
<dbReference type="KEGG" id="vzi:G5S32_09585"/>
<keyword evidence="4" id="KW-0762">Sugar transport</keyword>
<reference evidence="11 12" key="1">
    <citation type="submission" date="2020-02" db="EMBL/GenBank/DDBJ databases">
        <title>A complete genome of a marine bacterium Vibrio sp. ZWAL4003 isolated from the mangrove sediment with the ability to degrade polysaccharides.</title>
        <authorList>
            <person name="Wu J."/>
            <person name="Qu W."/>
            <person name="Zeng R."/>
        </authorList>
    </citation>
    <scope>NUCLEOTIDE SEQUENCE [LARGE SCALE GENOMIC DNA]</scope>
    <source>
        <strain evidence="11 12">ZWAL4003</strain>
    </source>
</reference>
<feature type="transmembrane region" description="Helical" evidence="9">
    <location>
        <begin position="88"/>
        <end position="108"/>
    </location>
</feature>
<keyword evidence="2" id="KW-0813">Transport</keyword>
<feature type="domain" description="PTS EIIC type-1" evidence="10">
    <location>
        <begin position="18"/>
        <end position="367"/>
    </location>
</feature>
<accession>A0A6G7CJF6</accession>
<proteinExistence type="predicted"/>
<feature type="transmembrane region" description="Helical" evidence="9">
    <location>
        <begin position="120"/>
        <end position="140"/>
    </location>
</feature>
<dbReference type="PANTHER" id="PTHR30175:SF1">
    <property type="entry name" value="PTS SYSTEM ARBUTIN-, CELLOBIOSE-, AND SALICIN-SPECIFIC EIIBC COMPONENT-RELATED"/>
    <property type="match status" value="1"/>
</dbReference>
<feature type="transmembrane region" description="Helical" evidence="9">
    <location>
        <begin position="269"/>
        <end position="287"/>
    </location>
</feature>
<dbReference type="InterPro" id="IPR003352">
    <property type="entry name" value="PTS_EIIC"/>
</dbReference>
<feature type="transmembrane region" description="Helical" evidence="9">
    <location>
        <begin position="333"/>
        <end position="355"/>
    </location>
</feature>
<evidence type="ECO:0000313" key="11">
    <source>
        <dbReference type="EMBL" id="QIH42232.1"/>
    </source>
</evidence>
<feature type="transmembrane region" description="Helical" evidence="9">
    <location>
        <begin position="294"/>
        <end position="313"/>
    </location>
</feature>
<evidence type="ECO:0000256" key="1">
    <source>
        <dbReference type="ARBA" id="ARBA00004651"/>
    </source>
</evidence>
<protein>
    <submittedName>
        <fullName evidence="11">PTS transporter subunit EIIC</fullName>
    </submittedName>
</protein>
<keyword evidence="5" id="KW-0598">Phosphotransferase system</keyword>
<dbReference type="PANTHER" id="PTHR30175">
    <property type="entry name" value="PHOSPHOTRANSFERASE SYSTEM TRANSPORT PROTEIN"/>
    <property type="match status" value="1"/>
</dbReference>